<feature type="coiled-coil region" evidence="8">
    <location>
        <begin position="640"/>
        <end position="669"/>
    </location>
</feature>
<comment type="caution">
    <text evidence="10">The sequence shown here is derived from an EMBL/GenBank/DDBJ whole genome shotgun (WGS) entry which is preliminary data.</text>
</comment>
<sequence length="2031" mass="234100">MADDEDHKGEHGEEEEEEADEEALIEEVEEEAVEEESILTEYDPDDFISGAVTSLDATLPDDLFEFEHSYGYNCHKYFNLCACDDSVVCWSAGSIITFMDVNTKQTWFRRSTTGGSVGNIVSYRKDPNYRIAIAEGKEGHRDPLILMYTWPQMEIDAVLRDGTSNAYSILDFSPDGELLASVGKEPDYNLTIWNWKRHRILLRTSAFTFDVNAVMFSPYCPGQLTTAGAAHVKFWKMATTFTGLKLKGELGRFGKTEICDVLGVYPMPDEKVLSGCEWGNVLVWEAGLVKLEVTQRGRKTCHKAPVIQFMLSPAGDEVTTIARDGCVRAWYWDTVEQADPPEDDPYVELNPVAETCVPGCQIMCLKHQKDMFWYAQDGNGGVWSLELEIDKIECNHRKVMTCHAGPVVAMAILRTHPILVTAGQDGALQAYNTDTHTLLARYQFQAAVTCLLYPPIDVDETSCIIIVGFGDGIMRVLYVHPDRLLAQTTLVEVRVHSALTIHSEDSMHADVLDLICLLKPHAKSLTQITINEKRTLLVTCGQDSTIFMYRLIVDTPFRLHRLGFIETPNNIAYMTWKPEEERVLLLCGQVGFIMEAVLPDVSIREYTDITTFKLDFVSYKETLVKKHYMRHRPFPTEEDLASIDEEALKAKEEAEREKDEDEEEEWLGEIQLIESESMLGTTITWAEYCEEGIWVVQRGTGALFLIKPGQNKIFKYGPIPGAWCDDITSLKFVCDHRYLIVGTNTGYIRVVRMPTEDEDNPEQHHVIWMMAQQKLLKKLKGRRLAKEEPQPTPRIDFDDRYYLPMHDHYTGAITALEFSGDGKRFYTSGEDGNIFSYFVNFTEPLVPPPTKVKLKELPKVEKAREPSTLDGELMSHEELKQKEEYDKMMSIANAHKKRVRDQLAELTAEYSKIIKANRALPHSQQIDVTLDPRPLQVQERELDQLKALTKRKLAHQLEASDLGFDKMYSRNIIQLDVFPFTLKCIRDPEVMIRPLRQKNLSKTFYNQLEEVHQKMAEAALRGRTDTTARRAAARKSSWGPPRIASFLLGLPPKPSHPLKKALRNYHQRLNRHHLQFIEWQEHVSRKPDPNAMPPGAAEALKDAEASIGNRLLKTQPDYVAPPGHNTQLRVCFARKEIYDTKRAFNEKILQLREHKVKLVARMKEIGERLAEIRVEIPPKMVKHPPPIPEIDDDLEFPEKNLEIKPVVIQPSARQAMAARKTMERRKSTLYPQQRVRPPRVPRFVPLSDSRPLAASWEILKFKQDQESFPIEAEIRERRIERHLYEQDMLLADAEVSVQQFDSRLRQLQRERIRVQEKNQLLELHLYQLHREMNVLNRFEAHEDRLAERVYAKLMQVRGVQDQIQDCEHRIDEHHAEKEQLDAACQELQRQFKRLVQDNKFADFLRRIFKKKYRPPRDRDDDESSESESSSSSSEEEDEGSMDSRDIGPIRLDPNICPEGCDVDVYNKTYDLRNTRHRHEQDIIEQDRFIELLRKDIDAHNKIKRKFSVQLEKRKNDLREFMMEKQSCMNDVDQVVVLRYDQIRASAIRGCTGPQGLSQTVVFPEKMLAKLRKRVLELHDEIKQQKQRQAVNRTHLFRMNIDLREMEAKAEELRAKMRDILTRKLGKPRKVDRTLDDLLRQMARRHKFSTTLGTLKQILKQLRSWRERHGELEKKYLATLERYSERLRIAAALQADVLPQKPKKDPSVMVGGYEQDQYQRDVVRLRIVRSQQTHQIKSLREEIQSLRLKPLSYRPPMQQVTPPESDRSQIYLFQVPHTARMVRKKYFPITPLGSVHLVYDVNVMKLLYDCLDSMRVTRDDADELLRELTAELPDVISGSKTRFEVVDTLVRKWLLKYGGDPSMVKKQTRAFDALAALADRLIRQHVEAMEGTDEQSHKIMESLEQALKDVSGLRKHLNERLGPAIAALMHTTEFADLVSAETMTSLVNSLVDEENPISAQSVESIDMLNVIEDIKDCGIQAPADELEHIVKVAIECLKAQLISDDEAKKIDDEVTKAMSADTKSIASAKEPK</sequence>
<evidence type="ECO:0000256" key="9">
    <source>
        <dbReference type="SAM" id="MobiDB-lite"/>
    </source>
</evidence>
<evidence type="ECO:0000256" key="8">
    <source>
        <dbReference type="SAM" id="Coils"/>
    </source>
</evidence>
<keyword evidence="6" id="KW-0206">Cytoskeleton</keyword>
<dbReference type="InterPro" id="IPR001680">
    <property type="entry name" value="WD40_rpt"/>
</dbReference>
<gene>
    <name evidence="10" type="ORF">PMACD_LOCUS8048</name>
</gene>
<protein>
    <recommendedName>
        <fullName evidence="12">Cilia- and flagella-associated protein 44</fullName>
    </recommendedName>
</protein>
<comment type="subcellular location">
    <subcellularLocation>
        <location evidence="1">Cytoplasm</location>
        <location evidence="1">Cytoskeleton</location>
        <location evidence="1">Cilium axoneme</location>
    </subcellularLocation>
</comment>
<evidence type="ECO:0000256" key="4">
    <source>
        <dbReference type="ARBA" id="ARBA00022737"/>
    </source>
</evidence>
<evidence type="ECO:0000313" key="11">
    <source>
        <dbReference type="Proteomes" id="UP000663880"/>
    </source>
</evidence>
<dbReference type="SUPFAM" id="SSF50978">
    <property type="entry name" value="WD40 repeat-like"/>
    <property type="match status" value="2"/>
</dbReference>
<feature type="coiled-coil region" evidence="8">
    <location>
        <begin position="1567"/>
        <end position="1622"/>
    </location>
</feature>
<dbReference type="Gene3D" id="2.130.10.10">
    <property type="entry name" value="YVTN repeat-like/Quinoprotein amine dehydrogenase"/>
    <property type="match status" value="3"/>
</dbReference>
<feature type="compositionally biased region" description="Acidic residues" evidence="9">
    <location>
        <begin position="12"/>
        <end position="36"/>
    </location>
</feature>
<accession>A0A821SWG2</accession>
<keyword evidence="2" id="KW-0963">Cytoplasm</keyword>
<keyword evidence="7" id="KW-0966">Cell projection</keyword>
<feature type="region of interest" description="Disordered" evidence="9">
    <location>
        <begin position="1"/>
        <end position="36"/>
    </location>
</feature>
<dbReference type="PANTHER" id="PTHR14885:SF3">
    <property type="entry name" value="CILIA- AND FLAGELLA-ASSOCIATED PROTEIN 44"/>
    <property type="match status" value="1"/>
</dbReference>
<dbReference type="Pfam" id="PF00400">
    <property type="entry name" value="WD40"/>
    <property type="match status" value="1"/>
</dbReference>
<keyword evidence="3" id="KW-0853">WD repeat</keyword>
<dbReference type="Proteomes" id="UP000663880">
    <property type="component" value="Unassembled WGS sequence"/>
</dbReference>
<feature type="region of interest" description="Disordered" evidence="9">
    <location>
        <begin position="1413"/>
        <end position="1452"/>
    </location>
</feature>
<evidence type="ECO:0000313" key="10">
    <source>
        <dbReference type="EMBL" id="CAF4862679.1"/>
    </source>
</evidence>
<reference evidence="10" key="1">
    <citation type="submission" date="2021-02" db="EMBL/GenBank/DDBJ databases">
        <authorList>
            <person name="Steward A R."/>
        </authorList>
    </citation>
    <scope>NUCLEOTIDE SEQUENCE</scope>
</reference>
<dbReference type="PANTHER" id="PTHR14885">
    <property type="entry name" value="CILIA- AND FLAGELLA-ASSOCIATED PROTEIN 43-RELATED"/>
    <property type="match status" value="1"/>
</dbReference>
<feature type="coiled-coil region" evidence="8">
    <location>
        <begin position="1356"/>
        <end position="1397"/>
    </location>
</feature>
<dbReference type="GO" id="GO:0005930">
    <property type="term" value="C:axoneme"/>
    <property type="evidence" value="ECO:0007669"/>
    <property type="project" value="UniProtKB-SubCell"/>
</dbReference>
<feature type="coiled-coil region" evidence="8">
    <location>
        <begin position="1290"/>
        <end position="1324"/>
    </location>
</feature>
<evidence type="ECO:0000256" key="6">
    <source>
        <dbReference type="ARBA" id="ARBA00023212"/>
    </source>
</evidence>
<evidence type="ECO:0000256" key="1">
    <source>
        <dbReference type="ARBA" id="ARBA00004430"/>
    </source>
</evidence>
<dbReference type="GO" id="GO:0003341">
    <property type="term" value="P:cilium movement"/>
    <property type="evidence" value="ECO:0007669"/>
    <property type="project" value="UniProtKB-ARBA"/>
</dbReference>
<dbReference type="SMART" id="SM00320">
    <property type="entry name" value="WD40"/>
    <property type="match status" value="7"/>
</dbReference>
<keyword evidence="4" id="KW-0677">Repeat</keyword>
<feature type="coiled-coil region" evidence="8">
    <location>
        <begin position="889"/>
        <end position="916"/>
    </location>
</feature>
<organism evidence="10 11">
    <name type="scientific">Pieris macdunnoughi</name>
    <dbReference type="NCBI Taxonomy" id="345717"/>
    <lineage>
        <taxon>Eukaryota</taxon>
        <taxon>Metazoa</taxon>
        <taxon>Ecdysozoa</taxon>
        <taxon>Arthropoda</taxon>
        <taxon>Hexapoda</taxon>
        <taxon>Insecta</taxon>
        <taxon>Pterygota</taxon>
        <taxon>Neoptera</taxon>
        <taxon>Endopterygota</taxon>
        <taxon>Lepidoptera</taxon>
        <taxon>Glossata</taxon>
        <taxon>Ditrysia</taxon>
        <taxon>Papilionoidea</taxon>
        <taxon>Pieridae</taxon>
        <taxon>Pierinae</taxon>
        <taxon>Pieris</taxon>
    </lineage>
</organism>
<keyword evidence="11" id="KW-1185">Reference proteome</keyword>
<evidence type="ECO:0000256" key="7">
    <source>
        <dbReference type="ARBA" id="ARBA00023273"/>
    </source>
</evidence>
<evidence type="ECO:0000256" key="2">
    <source>
        <dbReference type="ARBA" id="ARBA00022490"/>
    </source>
</evidence>
<keyword evidence="5 8" id="KW-0175">Coiled coil</keyword>
<name>A0A821SWG2_9NEOP</name>
<proteinExistence type="predicted"/>
<dbReference type="OrthoDB" id="1935234at2759"/>
<feature type="compositionally biased region" description="Basic and acidic residues" evidence="9">
    <location>
        <begin position="1"/>
        <end position="11"/>
    </location>
</feature>
<dbReference type="EMBL" id="CAJOBZ010000020">
    <property type="protein sequence ID" value="CAF4862679.1"/>
    <property type="molecule type" value="Genomic_DNA"/>
</dbReference>
<evidence type="ECO:0000256" key="3">
    <source>
        <dbReference type="ARBA" id="ARBA00022574"/>
    </source>
</evidence>
<evidence type="ECO:0008006" key="12">
    <source>
        <dbReference type="Google" id="ProtNLM"/>
    </source>
</evidence>
<dbReference type="InterPro" id="IPR036322">
    <property type="entry name" value="WD40_repeat_dom_sf"/>
</dbReference>
<evidence type="ECO:0000256" key="5">
    <source>
        <dbReference type="ARBA" id="ARBA00023054"/>
    </source>
</evidence>
<dbReference type="InterPro" id="IPR015943">
    <property type="entry name" value="WD40/YVTN_repeat-like_dom_sf"/>
</dbReference>